<dbReference type="InterPro" id="IPR013118">
    <property type="entry name" value="Mannitol_DH_C"/>
</dbReference>
<dbReference type="SUPFAM" id="SSF48179">
    <property type="entry name" value="6-phosphogluconate dehydrogenase C-terminal domain-like"/>
    <property type="match status" value="1"/>
</dbReference>
<dbReference type="Pfam" id="PF01232">
    <property type="entry name" value="Mannitol_dh"/>
    <property type="match status" value="1"/>
</dbReference>
<evidence type="ECO:0000256" key="5">
    <source>
        <dbReference type="ARBA" id="ARBA00023027"/>
    </source>
</evidence>
<organism evidence="10 11">
    <name type="scientific">Propionibacterium ruminifibrarum</name>
    <dbReference type="NCBI Taxonomy" id="1962131"/>
    <lineage>
        <taxon>Bacteria</taxon>
        <taxon>Bacillati</taxon>
        <taxon>Actinomycetota</taxon>
        <taxon>Actinomycetes</taxon>
        <taxon>Propionibacteriales</taxon>
        <taxon>Propionibacteriaceae</taxon>
        <taxon>Propionibacterium</taxon>
    </lineage>
</organism>
<dbReference type="InterPro" id="IPR013328">
    <property type="entry name" value="6PGD_dom2"/>
</dbReference>
<dbReference type="EMBL" id="OMOH01000010">
    <property type="protein sequence ID" value="SPF69235.1"/>
    <property type="molecule type" value="Genomic_DNA"/>
</dbReference>
<feature type="domain" description="Mannitol dehydrogenase C-terminal" evidence="9">
    <location>
        <begin position="285"/>
        <end position="476"/>
    </location>
</feature>
<evidence type="ECO:0000259" key="9">
    <source>
        <dbReference type="Pfam" id="PF08125"/>
    </source>
</evidence>
<dbReference type="SUPFAM" id="SSF51735">
    <property type="entry name" value="NAD(P)-binding Rossmann-fold domains"/>
    <property type="match status" value="1"/>
</dbReference>
<dbReference type="PRINTS" id="PR00084">
    <property type="entry name" value="MTLDHDRGNASE"/>
</dbReference>
<dbReference type="PANTHER" id="PTHR43362:SF1">
    <property type="entry name" value="MANNITOL DEHYDROGENASE 2-RELATED"/>
    <property type="match status" value="1"/>
</dbReference>
<keyword evidence="4 10" id="KW-0560">Oxidoreductase</keyword>
<feature type="region of interest" description="Disordered" evidence="7">
    <location>
        <begin position="1"/>
        <end position="22"/>
    </location>
</feature>
<comment type="catalytic activity">
    <reaction evidence="6">
        <text>D-mannitol 1-phosphate + NAD(+) = beta-D-fructose 6-phosphate + NADH + H(+)</text>
        <dbReference type="Rhea" id="RHEA:19661"/>
        <dbReference type="ChEBI" id="CHEBI:15378"/>
        <dbReference type="ChEBI" id="CHEBI:57540"/>
        <dbReference type="ChEBI" id="CHEBI:57634"/>
        <dbReference type="ChEBI" id="CHEBI:57945"/>
        <dbReference type="ChEBI" id="CHEBI:61381"/>
        <dbReference type="EC" id="1.1.1.17"/>
    </reaction>
</comment>
<evidence type="ECO:0000256" key="4">
    <source>
        <dbReference type="ARBA" id="ARBA00023002"/>
    </source>
</evidence>
<evidence type="ECO:0000313" key="11">
    <source>
        <dbReference type="Proteomes" id="UP000265962"/>
    </source>
</evidence>
<dbReference type="Gene3D" id="3.40.50.720">
    <property type="entry name" value="NAD(P)-binding Rossmann-like Domain"/>
    <property type="match status" value="1"/>
</dbReference>
<dbReference type="Pfam" id="PF08125">
    <property type="entry name" value="Mannitol_dh_C"/>
    <property type="match status" value="1"/>
</dbReference>
<evidence type="ECO:0000256" key="2">
    <source>
        <dbReference type="ARBA" id="ARBA00012939"/>
    </source>
</evidence>
<reference evidence="11" key="1">
    <citation type="submission" date="2018-02" db="EMBL/GenBank/DDBJ databases">
        <authorList>
            <person name="Hornung B."/>
        </authorList>
    </citation>
    <scope>NUCLEOTIDE SEQUENCE [LARGE SCALE GENOMIC DNA]</scope>
</reference>
<evidence type="ECO:0000256" key="6">
    <source>
        <dbReference type="ARBA" id="ARBA00048615"/>
    </source>
</evidence>
<gene>
    <name evidence="10" type="ORF">PROPJV5_2196</name>
</gene>
<dbReference type="RefSeq" id="WP_119716331.1">
    <property type="nucleotide sequence ID" value="NZ_OMOH01000010.1"/>
</dbReference>
<dbReference type="InterPro" id="IPR008927">
    <property type="entry name" value="6-PGluconate_DH-like_C_sf"/>
</dbReference>
<dbReference type="Proteomes" id="UP000265962">
    <property type="component" value="Unassembled WGS sequence"/>
</dbReference>
<sequence>MERLSKATLPAAHTDGVTLPPSGWDTQRTGIVHMGIGAFHRAHQAVYTQDAFAATGDDRWGICGVTQRSDTVKRQLAGQDGLYGVLERAVDHTGVRVVGQVREVLFPAEQNAELMARIVDPATRVITLTVTEKGYRRNGQGGLDLADPAVAADLAGGEPVSAVGRLVRGLQARQRAGAEPITVVCCDNLASNGRVLKRLVDDFCAALGDDDLTAWIASKVTFPCTMVDRIAPATTDADWALGEQILGLHDEGLVTAELFKQWVIEDDFVAERPAWEKAGAQLTDDVEPFENMKLRILNGTHSTLAYAGALRGYPTITRTMADPELAELAAGLITEDVIPVLECPPGEDLPAYGAEVLKRFSNPALAHKTTQIAMDGSQKIPLRLLSTIRDNLAAGRNPAHAITGVAAWMAYVATPEANGLPLPIDDPMADRLAAVRGSKDALGIVENLMGIEDIFGTDLPGNTSVHDQLVDAVTALLP</sequence>
<dbReference type="OrthoDB" id="271711at2"/>
<dbReference type="InterPro" id="IPR050988">
    <property type="entry name" value="Mannitol_DH/Oxidoreductase"/>
</dbReference>
<dbReference type="Gene3D" id="1.10.1040.10">
    <property type="entry name" value="N-(1-d-carboxylethyl)-l-norvaline Dehydrogenase, domain 2"/>
    <property type="match status" value="1"/>
</dbReference>
<dbReference type="PANTHER" id="PTHR43362">
    <property type="entry name" value="MANNITOL DEHYDROGENASE DSF1-RELATED"/>
    <property type="match status" value="1"/>
</dbReference>
<accession>A0A375I2Y9</accession>
<proteinExistence type="inferred from homology"/>
<keyword evidence="5" id="KW-0520">NAD</keyword>
<evidence type="ECO:0000256" key="3">
    <source>
        <dbReference type="ARBA" id="ARBA00016219"/>
    </source>
</evidence>
<evidence type="ECO:0000259" key="8">
    <source>
        <dbReference type="Pfam" id="PF01232"/>
    </source>
</evidence>
<evidence type="ECO:0000256" key="7">
    <source>
        <dbReference type="SAM" id="MobiDB-lite"/>
    </source>
</evidence>
<evidence type="ECO:0000256" key="1">
    <source>
        <dbReference type="ARBA" id="ARBA00006541"/>
    </source>
</evidence>
<dbReference type="PROSITE" id="PS00974">
    <property type="entry name" value="MANNITOL_DHGENASE"/>
    <property type="match status" value="1"/>
</dbReference>
<dbReference type="InterPro" id="IPR013131">
    <property type="entry name" value="Mannitol_DH_N"/>
</dbReference>
<dbReference type="AlphaFoldDB" id="A0A375I2Y9"/>
<evidence type="ECO:0000313" key="10">
    <source>
        <dbReference type="EMBL" id="SPF69235.1"/>
    </source>
</evidence>
<dbReference type="InterPro" id="IPR036291">
    <property type="entry name" value="NAD(P)-bd_dom_sf"/>
</dbReference>
<comment type="similarity">
    <text evidence="1">Belongs to the mannitol dehydrogenase family.</text>
</comment>
<name>A0A375I2Y9_9ACTN</name>
<dbReference type="GO" id="GO:0019594">
    <property type="term" value="P:mannitol metabolic process"/>
    <property type="evidence" value="ECO:0007669"/>
    <property type="project" value="InterPro"/>
</dbReference>
<dbReference type="InterPro" id="IPR023027">
    <property type="entry name" value="Mannitol_DH_CS"/>
</dbReference>
<keyword evidence="11" id="KW-1185">Reference proteome</keyword>
<protein>
    <recommendedName>
        <fullName evidence="3">Mannitol-1-phosphate 5-dehydrogenase</fullName>
        <ecNumber evidence="2">1.1.1.17</ecNumber>
    </recommendedName>
</protein>
<dbReference type="InterPro" id="IPR000669">
    <property type="entry name" value="Mannitol_DH"/>
</dbReference>
<feature type="domain" description="Mannitol dehydrogenase N-terminal" evidence="8">
    <location>
        <begin position="30"/>
        <end position="277"/>
    </location>
</feature>
<dbReference type="GO" id="GO:0008926">
    <property type="term" value="F:mannitol-1-phosphate 5-dehydrogenase activity"/>
    <property type="evidence" value="ECO:0007669"/>
    <property type="project" value="UniProtKB-EC"/>
</dbReference>
<dbReference type="EC" id="1.1.1.17" evidence="2"/>